<evidence type="ECO:0000256" key="10">
    <source>
        <dbReference type="ARBA" id="ARBA00051436"/>
    </source>
</evidence>
<dbReference type="InterPro" id="IPR036318">
    <property type="entry name" value="FAD-bd_PCMH-like_sf"/>
</dbReference>
<dbReference type="PANTHER" id="PTHR11748:SF111">
    <property type="entry name" value="D-LACTATE DEHYDROGENASE, MITOCHONDRIAL-RELATED"/>
    <property type="match status" value="1"/>
</dbReference>
<evidence type="ECO:0000256" key="8">
    <source>
        <dbReference type="ARBA" id="ARBA00023128"/>
    </source>
</evidence>
<accession>A0A1Y2C4R7</accession>
<dbReference type="Pfam" id="PF02913">
    <property type="entry name" value="FAD-oxidase_C"/>
    <property type="match status" value="1"/>
</dbReference>
<dbReference type="InterPro" id="IPR016166">
    <property type="entry name" value="FAD-bd_PCMH"/>
</dbReference>
<dbReference type="GO" id="GO:1903457">
    <property type="term" value="P:lactate catabolic process"/>
    <property type="evidence" value="ECO:0007669"/>
    <property type="project" value="EnsemblFungi"/>
</dbReference>
<evidence type="ECO:0000256" key="5">
    <source>
        <dbReference type="ARBA" id="ARBA00022827"/>
    </source>
</evidence>
<dbReference type="GO" id="GO:0004458">
    <property type="term" value="F:D-lactate dehydrogenase (cytochrome) activity"/>
    <property type="evidence" value="ECO:0007669"/>
    <property type="project" value="UniProtKB-EC"/>
</dbReference>
<evidence type="ECO:0000256" key="2">
    <source>
        <dbReference type="ARBA" id="ARBA00004173"/>
    </source>
</evidence>
<dbReference type="SUPFAM" id="SSF55103">
    <property type="entry name" value="FAD-linked oxidases, C-terminal domain"/>
    <property type="match status" value="1"/>
</dbReference>
<evidence type="ECO:0000313" key="12">
    <source>
        <dbReference type="EMBL" id="ORY41946.1"/>
    </source>
</evidence>
<dbReference type="FunFam" id="3.30.70.2740:FF:000001">
    <property type="entry name" value="D-lactate dehydrogenase mitochondrial"/>
    <property type="match status" value="1"/>
</dbReference>
<dbReference type="InterPro" id="IPR016164">
    <property type="entry name" value="FAD-linked_Oxase-like_C"/>
</dbReference>
<protein>
    <recommendedName>
        <fullName evidence="9">D-lactate dehydrogenase (cytochrome)</fullName>
        <ecNumber evidence="9">1.1.2.4</ecNumber>
    </recommendedName>
</protein>
<dbReference type="Pfam" id="PF01565">
    <property type="entry name" value="FAD_binding_4"/>
    <property type="match status" value="1"/>
</dbReference>
<dbReference type="FunFam" id="3.30.465.10:FF:000016">
    <property type="entry name" value="probable D-lactate dehydrogenase, mitochondrial"/>
    <property type="match status" value="1"/>
</dbReference>
<evidence type="ECO:0000313" key="13">
    <source>
        <dbReference type="Proteomes" id="UP000193642"/>
    </source>
</evidence>
<dbReference type="InterPro" id="IPR016169">
    <property type="entry name" value="FAD-bd_PCMH_sub2"/>
</dbReference>
<keyword evidence="8" id="KW-0496">Mitochondrion</keyword>
<comment type="cofactor">
    <cofactor evidence="1">
        <name>FAD</name>
        <dbReference type="ChEBI" id="CHEBI:57692"/>
    </cofactor>
</comment>
<dbReference type="EMBL" id="MCGO01000030">
    <property type="protein sequence ID" value="ORY41946.1"/>
    <property type="molecule type" value="Genomic_DNA"/>
</dbReference>
<dbReference type="FunFam" id="1.10.45.10:FF:000001">
    <property type="entry name" value="D-lactate dehydrogenase mitochondrial"/>
    <property type="match status" value="1"/>
</dbReference>
<keyword evidence="6" id="KW-0809">Transit peptide</keyword>
<proteinExistence type="inferred from homology"/>
<keyword evidence="7" id="KW-0560">Oxidoreductase</keyword>
<dbReference type="Gene3D" id="1.10.45.10">
    <property type="entry name" value="Vanillyl-alcohol Oxidase, Chain A, domain 4"/>
    <property type="match status" value="1"/>
</dbReference>
<evidence type="ECO:0000256" key="7">
    <source>
        <dbReference type="ARBA" id="ARBA00023002"/>
    </source>
</evidence>
<dbReference type="InterPro" id="IPR004113">
    <property type="entry name" value="FAD-bd_oxidored_4_C"/>
</dbReference>
<comment type="subcellular location">
    <subcellularLocation>
        <location evidence="2">Mitochondrion</location>
    </subcellularLocation>
</comment>
<dbReference type="OrthoDB" id="7786253at2759"/>
<comment type="catalytic activity">
    <reaction evidence="10">
        <text>(R)-lactate + 2 Fe(III)-[cytochrome c] = 2 Fe(II)-[cytochrome c] + pyruvate + 2 H(+)</text>
        <dbReference type="Rhea" id="RHEA:13521"/>
        <dbReference type="Rhea" id="RHEA-COMP:10350"/>
        <dbReference type="Rhea" id="RHEA-COMP:14399"/>
        <dbReference type="ChEBI" id="CHEBI:15361"/>
        <dbReference type="ChEBI" id="CHEBI:15378"/>
        <dbReference type="ChEBI" id="CHEBI:16004"/>
        <dbReference type="ChEBI" id="CHEBI:29033"/>
        <dbReference type="ChEBI" id="CHEBI:29034"/>
        <dbReference type="EC" id="1.1.2.4"/>
    </reaction>
</comment>
<dbReference type="GO" id="GO:0071949">
    <property type="term" value="F:FAD binding"/>
    <property type="evidence" value="ECO:0007669"/>
    <property type="project" value="InterPro"/>
</dbReference>
<dbReference type="InterPro" id="IPR006094">
    <property type="entry name" value="Oxid_FAD_bind_N"/>
</dbReference>
<evidence type="ECO:0000256" key="6">
    <source>
        <dbReference type="ARBA" id="ARBA00022946"/>
    </source>
</evidence>
<dbReference type="PROSITE" id="PS51387">
    <property type="entry name" value="FAD_PCMH"/>
    <property type="match status" value="1"/>
</dbReference>
<keyword evidence="5" id="KW-0274">FAD</keyword>
<gene>
    <name evidence="12" type="ORF">BCR33DRAFT_718589</name>
</gene>
<organism evidence="12 13">
    <name type="scientific">Rhizoclosmatium globosum</name>
    <dbReference type="NCBI Taxonomy" id="329046"/>
    <lineage>
        <taxon>Eukaryota</taxon>
        <taxon>Fungi</taxon>
        <taxon>Fungi incertae sedis</taxon>
        <taxon>Chytridiomycota</taxon>
        <taxon>Chytridiomycota incertae sedis</taxon>
        <taxon>Chytridiomycetes</taxon>
        <taxon>Chytridiales</taxon>
        <taxon>Chytriomycetaceae</taxon>
        <taxon>Rhizoclosmatium</taxon>
    </lineage>
</organism>
<dbReference type="PANTHER" id="PTHR11748">
    <property type="entry name" value="D-LACTATE DEHYDROGENASE"/>
    <property type="match status" value="1"/>
</dbReference>
<evidence type="ECO:0000256" key="4">
    <source>
        <dbReference type="ARBA" id="ARBA00022630"/>
    </source>
</evidence>
<dbReference type="SUPFAM" id="SSF56176">
    <property type="entry name" value="FAD-binding/transporter-associated domain-like"/>
    <property type="match status" value="1"/>
</dbReference>
<evidence type="ECO:0000256" key="3">
    <source>
        <dbReference type="ARBA" id="ARBA00008000"/>
    </source>
</evidence>
<keyword evidence="13" id="KW-1185">Reference proteome</keyword>
<dbReference type="GO" id="GO:0005743">
    <property type="term" value="C:mitochondrial inner membrane"/>
    <property type="evidence" value="ECO:0007669"/>
    <property type="project" value="EnsemblFungi"/>
</dbReference>
<dbReference type="STRING" id="329046.A0A1Y2C4R7"/>
<evidence type="ECO:0000259" key="11">
    <source>
        <dbReference type="PROSITE" id="PS51387"/>
    </source>
</evidence>
<sequence length="480" mass="52204">MPKITDFLTELQAQLSTPQGRGIKIKQDPRTIKRFNHDNSYHASRDPAAVISVKTEDNVSLVMRLANKHAVPVIPFAAGSSLEGQTLALDHGIVLDFSDMDKVVEVHVDDLDCVVEPGVGWSELREELKPTGLFFPPDPGAAACIGGMCGTNCSGTLAFRYGTMKDNVLSLRVVLADGTVIKTRNRAVKSSAGYDLTRLFIGSEGTLGLVTQATLRLRRIPTHSTVIIAQFPTLASSAATVQHLVQSGCPFLRLEIIDDLCIKAVNNEIPDPSKKFAELTTIMAECAGTSQDAVNEQLEAFKAACGTIAQNVTMATTEQETDRLWSLRKRAFFMAPSLRHAESEQGKQFSTIVTDVAVPISRLVDILVATRKMVDEARLVSPIVAHAGDGNFHCLMVVDKNDKDEIERAKKVRDDMARLALKMQGTCTGEHGVGLGKIHLLEEELGEGALEVMRRVKKALDPKGILNPGKVFLEKKGSKL</sequence>
<dbReference type="Gene3D" id="3.30.70.2740">
    <property type="match status" value="1"/>
</dbReference>
<keyword evidence="4" id="KW-0285">Flavoprotein</keyword>
<reference evidence="12 13" key="1">
    <citation type="submission" date="2016-07" db="EMBL/GenBank/DDBJ databases">
        <title>Pervasive Adenine N6-methylation of Active Genes in Fungi.</title>
        <authorList>
            <consortium name="DOE Joint Genome Institute"/>
            <person name="Mondo S.J."/>
            <person name="Dannebaum R.O."/>
            <person name="Kuo R.C."/>
            <person name="Labutti K."/>
            <person name="Haridas S."/>
            <person name="Kuo A."/>
            <person name="Salamov A."/>
            <person name="Ahrendt S.R."/>
            <person name="Lipzen A."/>
            <person name="Sullivan W."/>
            <person name="Andreopoulos W.B."/>
            <person name="Clum A."/>
            <person name="Lindquist E."/>
            <person name="Daum C."/>
            <person name="Ramamoorthy G.K."/>
            <person name="Gryganskyi A."/>
            <person name="Culley D."/>
            <person name="Magnuson J.K."/>
            <person name="James T.Y."/>
            <person name="O'Malley M.A."/>
            <person name="Stajich J.E."/>
            <person name="Spatafora J.W."/>
            <person name="Visel A."/>
            <person name="Grigoriev I.V."/>
        </authorList>
    </citation>
    <scope>NUCLEOTIDE SEQUENCE [LARGE SCALE GENOMIC DNA]</scope>
    <source>
        <strain evidence="12 13">JEL800</strain>
    </source>
</reference>
<comment type="similarity">
    <text evidence="3">Belongs to the FAD-binding oxidoreductase/transferase type 4 family.</text>
</comment>
<evidence type="ECO:0000256" key="9">
    <source>
        <dbReference type="ARBA" id="ARBA00038897"/>
    </source>
</evidence>
<dbReference type="InterPro" id="IPR016171">
    <property type="entry name" value="Vanillyl_alc_oxidase_C-sub2"/>
</dbReference>
<comment type="caution">
    <text evidence="12">The sequence shown here is derived from an EMBL/GenBank/DDBJ whole genome shotgun (WGS) entry which is preliminary data.</text>
</comment>
<feature type="domain" description="FAD-binding PCMH-type" evidence="11">
    <location>
        <begin position="43"/>
        <end position="220"/>
    </location>
</feature>
<name>A0A1Y2C4R7_9FUNG</name>
<dbReference type="GO" id="GO:0008720">
    <property type="term" value="F:D-lactate dehydrogenase (NAD+) activity"/>
    <property type="evidence" value="ECO:0007669"/>
    <property type="project" value="TreeGrafter"/>
</dbReference>
<dbReference type="AlphaFoldDB" id="A0A1Y2C4R7"/>
<dbReference type="EC" id="1.1.2.4" evidence="9"/>
<dbReference type="Gene3D" id="3.30.465.10">
    <property type="match status" value="1"/>
</dbReference>
<dbReference type="Proteomes" id="UP000193642">
    <property type="component" value="Unassembled WGS sequence"/>
</dbReference>
<evidence type="ECO:0000256" key="1">
    <source>
        <dbReference type="ARBA" id="ARBA00001974"/>
    </source>
</evidence>